<keyword evidence="9" id="KW-1185">Reference proteome</keyword>
<dbReference type="HAMAP" id="MF_00476">
    <property type="entry name" value="NikR"/>
    <property type="match status" value="1"/>
</dbReference>
<dbReference type="GO" id="GO:0016151">
    <property type="term" value="F:nickel cation binding"/>
    <property type="evidence" value="ECO:0007669"/>
    <property type="project" value="UniProtKB-UniRule"/>
</dbReference>
<dbReference type="PANTHER" id="PTHR34719:SF2">
    <property type="entry name" value="NICKEL-RESPONSIVE REGULATOR"/>
    <property type="match status" value="1"/>
</dbReference>
<dbReference type="SUPFAM" id="SSF55021">
    <property type="entry name" value="ACT-like"/>
    <property type="match status" value="1"/>
</dbReference>
<keyword evidence="1" id="KW-0533">Nickel</keyword>
<dbReference type="PANTHER" id="PTHR34719">
    <property type="entry name" value="NICKEL-RESPONSIVE REGULATOR"/>
    <property type="match status" value="1"/>
</dbReference>
<comment type="function">
    <text evidence="6">Transcriptional regulator.</text>
</comment>
<organism evidence="8 9">
    <name type="scientific">Tangfeifania diversioriginum</name>
    <dbReference type="NCBI Taxonomy" id="1168035"/>
    <lineage>
        <taxon>Bacteria</taxon>
        <taxon>Pseudomonadati</taxon>
        <taxon>Bacteroidota</taxon>
        <taxon>Bacteroidia</taxon>
        <taxon>Marinilabiliales</taxon>
        <taxon>Prolixibacteraceae</taxon>
        <taxon>Tangfeifania</taxon>
    </lineage>
</organism>
<dbReference type="InterPro" id="IPR014864">
    <property type="entry name" value="TF_NikR_Ni-bd_C"/>
</dbReference>
<dbReference type="NCBIfam" id="NF003381">
    <property type="entry name" value="PRK04460.1"/>
    <property type="match status" value="1"/>
</dbReference>
<dbReference type="Gene3D" id="1.10.1220.10">
    <property type="entry name" value="Met repressor-like"/>
    <property type="match status" value="1"/>
</dbReference>
<evidence type="ECO:0000256" key="5">
    <source>
        <dbReference type="ARBA" id="ARBA00023163"/>
    </source>
</evidence>
<evidence type="ECO:0000256" key="4">
    <source>
        <dbReference type="ARBA" id="ARBA00023125"/>
    </source>
</evidence>
<accession>A0A1M6HQ52</accession>
<sequence>MSVTRFGVSLDEDLLKALDEYVSENLFANRSQAIRHLIEKNLVEEKWKCDNIVAGAVVLVFNHDKTDILKKSSDIQFDHKKYILSTQGFYLNEENYLQIIAVKGPSKKLTEISDKLISVRGIQHGKLVMSKAE</sequence>
<evidence type="ECO:0000256" key="3">
    <source>
        <dbReference type="ARBA" id="ARBA00023015"/>
    </source>
</evidence>
<protein>
    <recommendedName>
        <fullName evidence="6">Putative nickel-responsive regulator</fullName>
    </recommendedName>
</protein>
<dbReference type="GO" id="GO:0010045">
    <property type="term" value="P:response to nickel cation"/>
    <property type="evidence" value="ECO:0007669"/>
    <property type="project" value="InterPro"/>
</dbReference>
<evidence type="ECO:0000256" key="6">
    <source>
        <dbReference type="HAMAP-Rule" id="MF_00476"/>
    </source>
</evidence>
<dbReference type="SUPFAM" id="SSF47598">
    <property type="entry name" value="Ribbon-helix-helix"/>
    <property type="match status" value="1"/>
</dbReference>
<dbReference type="OrthoDB" id="9806294at2"/>
<dbReference type="InterPro" id="IPR010985">
    <property type="entry name" value="Ribbon_hlx_hlx"/>
</dbReference>
<keyword evidence="3 6" id="KW-0805">Transcription regulation</keyword>
<keyword evidence="4 6" id="KW-0238">DNA-binding</keyword>
<keyword evidence="2" id="KW-0479">Metal-binding</keyword>
<evidence type="ECO:0000256" key="2">
    <source>
        <dbReference type="ARBA" id="ARBA00022723"/>
    </source>
</evidence>
<feature type="domain" description="Transcription factor NikR nickel binding C-terminal" evidence="7">
    <location>
        <begin position="54"/>
        <end position="129"/>
    </location>
</feature>
<dbReference type="RefSeq" id="WP_073169066.1">
    <property type="nucleotide sequence ID" value="NZ_FQZE01000014.1"/>
</dbReference>
<evidence type="ECO:0000313" key="8">
    <source>
        <dbReference type="EMBL" id="SHJ24318.1"/>
    </source>
</evidence>
<evidence type="ECO:0000256" key="1">
    <source>
        <dbReference type="ARBA" id="ARBA00022596"/>
    </source>
</evidence>
<keyword evidence="5 6" id="KW-0804">Transcription</keyword>
<dbReference type="CDD" id="cd22231">
    <property type="entry name" value="RHH_NikR_HicB-like"/>
    <property type="match status" value="1"/>
</dbReference>
<dbReference type="EMBL" id="FQZE01000014">
    <property type="protein sequence ID" value="SHJ24318.1"/>
    <property type="molecule type" value="Genomic_DNA"/>
</dbReference>
<dbReference type="AlphaFoldDB" id="A0A1M6HQ52"/>
<dbReference type="Proteomes" id="UP000184050">
    <property type="component" value="Unassembled WGS sequence"/>
</dbReference>
<dbReference type="Pfam" id="PF08753">
    <property type="entry name" value="NikR_C"/>
    <property type="match status" value="1"/>
</dbReference>
<evidence type="ECO:0000313" key="9">
    <source>
        <dbReference type="Proteomes" id="UP000184050"/>
    </source>
</evidence>
<dbReference type="InterPro" id="IPR022988">
    <property type="entry name" value="Ni_resp_reg_NikR"/>
</dbReference>
<comment type="caution">
    <text evidence="6">Lacks conserved residue(s) required for the propagation of feature annotation.</text>
</comment>
<dbReference type="InterPro" id="IPR027271">
    <property type="entry name" value="Acetolactate_synth/TF_NikR_C"/>
</dbReference>
<dbReference type="STRING" id="1168035.SAMN05444280_11440"/>
<dbReference type="GO" id="GO:0003700">
    <property type="term" value="F:DNA-binding transcription factor activity"/>
    <property type="evidence" value="ECO:0007669"/>
    <property type="project" value="UniProtKB-UniRule"/>
</dbReference>
<dbReference type="Gene3D" id="3.30.70.1150">
    <property type="entry name" value="ACT-like. Chain A, domain 2"/>
    <property type="match status" value="1"/>
</dbReference>
<dbReference type="GO" id="GO:0003677">
    <property type="term" value="F:DNA binding"/>
    <property type="evidence" value="ECO:0007669"/>
    <property type="project" value="UniProtKB-KW"/>
</dbReference>
<dbReference type="InterPro" id="IPR050192">
    <property type="entry name" value="CopG/NikR_regulator"/>
</dbReference>
<gene>
    <name evidence="8" type="ORF">SAMN05444280_11440</name>
</gene>
<dbReference type="InterPro" id="IPR045865">
    <property type="entry name" value="ACT-like_dom_sf"/>
</dbReference>
<dbReference type="InterPro" id="IPR013321">
    <property type="entry name" value="Arc_rbn_hlx_hlx"/>
</dbReference>
<reference evidence="8 9" key="1">
    <citation type="submission" date="2016-11" db="EMBL/GenBank/DDBJ databases">
        <authorList>
            <person name="Jaros S."/>
            <person name="Januszkiewicz K."/>
            <person name="Wedrychowicz H."/>
        </authorList>
    </citation>
    <scope>NUCLEOTIDE SEQUENCE [LARGE SCALE GENOMIC DNA]</scope>
    <source>
        <strain evidence="8 9">DSM 27063</strain>
    </source>
</reference>
<name>A0A1M6HQ52_9BACT</name>
<proteinExistence type="inferred from homology"/>
<evidence type="ECO:0000259" key="7">
    <source>
        <dbReference type="Pfam" id="PF08753"/>
    </source>
</evidence>
<dbReference type="NCBIfam" id="NF002815">
    <property type="entry name" value="PRK02967.1"/>
    <property type="match status" value="1"/>
</dbReference>
<comment type="similarity">
    <text evidence="6">Belongs to the transcriptional regulatory CopG/NikR family.</text>
</comment>